<proteinExistence type="inferred from homology"/>
<reference evidence="6" key="1">
    <citation type="journal article" date="2019" name="Int. J. Syst. Evol. Microbiol.">
        <title>The Global Catalogue of Microorganisms (GCM) 10K type strain sequencing project: providing services to taxonomists for standard genome sequencing and annotation.</title>
        <authorList>
            <consortium name="The Broad Institute Genomics Platform"/>
            <consortium name="The Broad Institute Genome Sequencing Center for Infectious Disease"/>
            <person name="Wu L."/>
            <person name="Ma J."/>
        </authorList>
    </citation>
    <scope>NUCLEOTIDE SEQUENCE [LARGE SCALE GENOMIC DNA]</scope>
    <source>
        <strain evidence="6">CCM 7043</strain>
    </source>
</reference>
<dbReference type="EMBL" id="JBHUCO010000065">
    <property type="protein sequence ID" value="MFD1523464.1"/>
    <property type="molecule type" value="Genomic_DNA"/>
</dbReference>
<dbReference type="CDD" id="cd14748">
    <property type="entry name" value="PBP2_UgpB"/>
    <property type="match status" value="1"/>
</dbReference>
<dbReference type="PANTHER" id="PTHR30061">
    <property type="entry name" value="MALTOSE-BINDING PERIPLASMIC PROTEIN"/>
    <property type="match status" value="1"/>
</dbReference>
<dbReference type="Gene3D" id="3.40.190.10">
    <property type="entry name" value="Periplasmic binding protein-like II"/>
    <property type="match status" value="2"/>
</dbReference>
<evidence type="ECO:0000256" key="2">
    <source>
        <dbReference type="ARBA" id="ARBA00022448"/>
    </source>
</evidence>
<dbReference type="Pfam" id="PF13416">
    <property type="entry name" value="SBP_bac_8"/>
    <property type="match status" value="1"/>
</dbReference>
<accession>A0ABW4FA91</accession>
<dbReference type="RefSeq" id="WP_344724915.1">
    <property type="nucleotide sequence ID" value="NZ_BAAAUS010000027.1"/>
</dbReference>
<evidence type="ECO:0000256" key="3">
    <source>
        <dbReference type="ARBA" id="ARBA00022729"/>
    </source>
</evidence>
<keyword evidence="3 4" id="KW-0732">Signal</keyword>
<dbReference type="InterPro" id="IPR006311">
    <property type="entry name" value="TAT_signal"/>
</dbReference>
<comment type="caution">
    <text evidence="5">The sequence shown here is derived from an EMBL/GenBank/DDBJ whole genome shotgun (WGS) entry which is preliminary data.</text>
</comment>
<name>A0ABW4FA91_9PSEU</name>
<dbReference type="PROSITE" id="PS51318">
    <property type="entry name" value="TAT"/>
    <property type="match status" value="1"/>
</dbReference>
<feature type="chain" id="PRO_5045615395" evidence="4">
    <location>
        <begin position="35"/>
        <end position="463"/>
    </location>
</feature>
<dbReference type="InterPro" id="IPR006059">
    <property type="entry name" value="SBP"/>
</dbReference>
<dbReference type="Proteomes" id="UP001597114">
    <property type="component" value="Unassembled WGS sequence"/>
</dbReference>
<organism evidence="5 6">
    <name type="scientific">Pseudonocardia yunnanensis</name>
    <dbReference type="NCBI Taxonomy" id="58107"/>
    <lineage>
        <taxon>Bacteria</taxon>
        <taxon>Bacillati</taxon>
        <taxon>Actinomycetota</taxon>
        <taxon>Actinomycetes</taxon>
        <taxon>Pseudonocardiales</taxon>
        <taxon>Pseudonocardiaceae</taxon>
        <taxon>Pseudonocardia</taxon>
    </lineage>
</organism>
<gene>
    <name evidence="5" type="ORF">ACFSJD_38690</name>
</gene>
<evidence type="ECO:0000313" key="5">
    <source>
        <dbReference type="EMBL" id="MFD1523464.1"/>
    </source>
</evidence>
<keyword evidence="6" id="KW-1185">Reference proteome</keyword>
<dbReference type="PANTHER" id="PTHR30061:SF50">
    <property type="entry name" value="MALTOSE_MALTODEXTRIN-BINDING PERIPLASMIC PROTEIN"/>
    <property type="match status" value="1"/>
</dbReference>
<comment type="similarity">
    <text evidence="1">Belongs to the bacterial solute-binding protein 1 family.</text>
</comment>
<dbReference type="SUPFAM" id="SSF53850">
    <property type="entry name" value="Periplasmic binding protein-like II"/>
    <property type="match status" value="1"/>
</dbReference>
<evidence type="ECO:0000256" key="4">
    <source>
        <dbReference type="SAM" id="SignalP"/>
    </source>
</evidence>
<keyword evidence="2" id="KW-0813">Transport</keyword>
<sequence length="463" mass="47828">MRTDHRTRRRLAVTVLATLVTALSAACSSSTAPASGPAPGPSALAQAGPVTVTLWYGLGGAAGKALQDAVAGFNAHNGDHITVQAVFQGDYDDTLAKYTSAIRDGNTPDMLLSNDVSTGFIHDAGQTVSAQDLAAANPGELNLQDLRPAARNYYTADGKLLSAPFNTSMPMLYVNDSLLTKAGVDKATLTTMTGLDAAARKIHSAIPEVAGFAEPQGDGWWFEQMTAAAGAEYCTPDNGRTGTGATALSLNNPEQRAGLQTVTGLYADGVALNTGSDDDALTQAFIAGKVAMMFNSSGVIGNLTTGGLTGYTALPIPLSGPAGQAGAIIGGASLWVSGPGHDAAHQAASWKVISYLDSPPVQEQFSHASGYAPINVRVDQSPTQQQFLAQHPAWAAVMQEFDHTPASPATAGCLSGALPRVRQAMIASLYRAFGGTTPFDAAISDAQSTSTNIIRDYREQAGQ</sequence>
<dbReference type="PROSITE" id="PS51257">
    <property type="entry name" value="PROKAR_LIPOPROTEIN"/>
    <property type="match status" value="1"/>
</dbReference>
<feature type="signal peptide" evidence="4">
    <location>
        <begin position="1"/>
        <end position="34"/>
    </location>
</feature>
<protein>
    <submittedName>
        <fullName evidence="5">ABC transporter substrate-binding protein</fullName>
    </submittedName>
</protein>
<evidence type="ECO:0000256" key="1">
    <source>
        <dbReference type="ARBA" id="ARBA00008520"/>
    </source>
</evidence>
<evidence type="ECO:0000313" key="6">
    <source>
        <dbReference type="Proteomes" id="UP001597114"/>
    </source>
</evidence>